<accession>A0ABU3IBG4</accession>
<protein>
    <submittedName>
        <fullName evidence="4">Protein phosphatase 2C domain-containing protein</fullName>
    </submittedName>
</protein>
<dbReference type="SUPFAM" id="SSF81606">
    <property type="entry name" value="PP2C-like"/>
    <property type="match status" value="1"/>
</dbReference>
<dbReference type="Pfam" id="PF13672">
    <property type="entry name" value="PP2C_2"/>
    <property type="match status" value="1"/>
</dbReference>
<feature type="transmembrane region" description="Helical" evidence="2">
    <location>
        <begin position="300"/>
        <end position="323"/>
    </location>
</feature>
<dbReference type="InterPro" id="IPR001932">
    <property type="entry name" value="PPM-type_phosphatase-like_dom"/>
</dbReference>
<organism evidence="4 5">
    <name type="scientific">Gleimia hominis</name>
    <dbReference type="NCBI Taxonomy" id="595468"/>
    <lineage>
        <taxon>Bacteria</taxon>
        <taxon>Bacillati</taxon>
        <taxon>Actinomycetota</taxon>
        <taxon>Actinomycetes</taxon>
        <taxon>Actinomycetales</taxon>
        <taxon>Actinomycetaceae</taxon>
        <taxon>Gleimia</taxon>
    </lineage>
</organism>
<keyword evidence="2" id="KW-0812">Transmembrane</keyword>
<reference evidence="4 5" key="1">
    <citation type="submission" date="2023-06" db="EMBL/GenBank/DDBJ databases">
        <title>Draft genome sequence of Gleimia hominis type strain CCUG 57540T.</title>
        <authorList>
            <person name="Salva-Serra F."/>
            <person name="Cardew S."/>
            <person name="Jensie Markopoulos S."/>
            <person name="Ohlen M."/>
            <person name="Inganas E."/>
            <person name="Svensson-Stadler L."/>
            <person name="Moore E.R.B."/>
        </authorList>
    </citation>
    <scope>NUCLEOTIDE SEQUENCE [LARGE SCALE GENOMIC DNA]</scope>
    <source>
        <strain evidence="4 5">CCUG 57540</strain>
    </source>
</reference>
<feature type="region of interest" description="Disordered" evidence="1">
    <location>
        <begin position="268"/>
        <end position="294"/>
    </location>
</feature>
<proteinExistence type="predicted"/>
<evidence type="ECO:0000313" key="4">
    <source>
        <dbReference type="EMBL" id="MDT3766807.1"/>
    </source>
</evidence>
<dbReference type="SMART" id="SM00331">
    <property type="entry name" value="PP2C_SIG"/>
    <property type="match status" value="1"/>
</dbReference>
<dbReference type="EMBL" id="JASXSX010000001">
    <property type="protein sequence ID" value="MDT3766807.1"/>
    <property type="molecule type" value="Genomic_DNA"/>
</dbReference>
<dbReference type="RefSeq" id="WP_313271983.1">
    <property type="nucleotide sequence ID" value="NZ_JASXSX010000001.1"/>
</dbReference>
<keyword evidence="5" id="KW-1185">Reference proteome</keyword>
<keyword evidence="2" id="KW-0472">Membrane</keyword>
<dbReference type="InterPro" id="IPR015655">
    <property type="entry name" value="PP2C"/>
</dbReference>
<evidence type="ECO:0000259" key="3">
    <source>
        <dbReference type="PROSITE" id="PS51746"/>
    </source>
</evidence>
<feature type="compositionally biased region" description="Acidic residues" evidence="1">
    <location>
        <begin position="282"/>
        <end position="292"/>
    </location>
</feature>
<gene>
    <name evidence="4" type="ORF">QS713_01850</name>
</gene>
<evidence type="ECO:0000256" key="2">
    <source>
        <dbReference type="SAM" id="Phobius"/>
    </source>
</evidence>
<dbReference type="Proteomes" id="UP001247542">
    <property type="component" value="Unassembled WGS sequence"/>
</dbReference>
<evidence type="ECO:0000313" key="5">
    <source>
        <dbReference type="Proteomes" id="UP001247542"/>
    </source>
</evidence>
<keyword evidence="2" id="KW-1133">Transmembrane helix</keyword>
<dbReference type="CDD" id="cd00143">
    <property type="entry name" value="PP2Cc"/>
    <property type="match status" value="1"/>
</dbReference>
<name>A0ABU3IBG4_9ACTO</name>
<evidence type="ECO:0000256" key="1">
    <source>
        <dbReference type="SAM" id="MobiDB-lite"/>
    </source>
</evidence>
<dbReference type="PANTHER" id="PTHR13832:SF827">
    <property type="entry name" value="PROTEIN PHOSPHATASE 1L"/>
    <property type="match status" value="1"/>
</dbReference>
<feature type="domain" description="PPM-type phosphatase" evidence="3">
    <location>
        <begin position="6"/>
        <end position="239"/>
    </location>
</feature>
<sequence length="410" mass="44132">MPVDFRFAARSDVGLVRKNNQDSGYAGPHLLVLADGMGGPAGGDIASAVAIAHLAPLDSDDHRAEDMLHLLRSALRDAHEDLIERSSNDSDLKGLGTTCIALLRSGNKMAMVHVGDSRAYVLRDDQLTQVTTDHSFVQYLIQTGQITPQEAQNHPQRSVVLRILGDTDGDVAADESVREAVEGDRWLLCSDGLSGVVSAETIAQTLAEIDDPGQCCEKLIRLALRAGGPDNITCVIADIVPAGQEPVQAPQIVGSIAVDRAAPTRGGSSAAARAATLNPQAPEEDEEDEGEDTVPKRKRWIAPFFTLLLVALLALGGWAGYVWSQNQFFAKANNGSVVIYRGIPQSLGPWKLFHPVEVTPIKVEDLKPVEQSRLQDPVRRSSREQIDAYIHSLNNEKKDSSANAPADGDH</sequence>
<comment type="caution">
    <text evidence="4">The sequence shown here is derived from an EMBL/GenBank/DDBJ whole genome shotgun (WGS) entry which is preliminary data.</text>
</comment>
<dbReference type="InterPro" id="IPR036457">
    <property type="entry name" value="PPM-type-like_dom_sf"/>
</dbReference>
<dbReference type="PROSITE" id="PS51746">
    <property type="entry name" value="PPM_2"/>
    <property type="match status" value="1"/>
</dbReference>
<dbReference type="PANTHER" id="PTHR13832">
    <property type="entry name" value="PROTEIN PHOSPHATASE 2C"/>
    <property type="match status" value="1"/>
</dbReference>
<dbReference type="SMART" id="SM00332">
    <property type="entry name" value="PP2Cc"/>
    <property type="match status" value="1"/>
</dbReference>
<dbReference type="Gene3D" id="3.60.40.10">
    <property type="entry name" value="PPM-type phosphatase domain"/>
    <property type="match status" value="1"/>
</dbReference>